<keyword evidence="11" id="KW-0408">Iron</keyword>
<evidence type="ECO:0000256" key="7">
    <source>
        <dbReference type="ARBA" id="ARBA00022723"/>
    </source>
</evidence>
<comment type="catalytic activity">
    <reaction evidence="1">
        <text>4-imidazolone-5-propanoate + H2O = N-formimidoyl-L-glutamate</text>
        <dbReference type="Rhea" id="RHEA:23660"/>
        <dbReference type="ChEBI" id="CHEBI:15377"/>
        <dbReference type="ChEBI" id="CHEBI:58928"/>
        <dbReference type="ChEBI" id="CHEBI:77893"/>
        <dbReference type="EC" id="3.5.2.7"/>
    </reaction>
</comment>
<gene>
    <name evidence="13" type="primary">amdhd1_1</name>
    <name evidence="13" type="ORF">AVEN_96312_1</name>
</gene>
<dbReference type="InterPro" id="IPR032466">
    <property type="entry name" value="Metal_Hydrolase"/>
</dbReference>
<dbReference type="PANTHER" id="PTHR42752">
    <property type="entry name" value="IMIDAZOLONEPROPIONASE"/>
    <property type="match status" value="1"/>
</dbReference>
<comment type="cofactor">
    <cofactor evidence="2">
        <name>Fe(3+)</name>
        <dbReference type="ChEBI" id="CHEBI:29034"/>
    </cofactor>
</comment>
<evidence type="ECO:0000259" key="12">
    <source>
        <dbReference type="Pfam" id="PF01979"/>
    </source>
</evidence>
<evidence type="ECO:0000256" key="2">
    <source>
        <dbReference type="ARBA" id="ARBA00001965"/>
    </source>
</evidence>
<name>A0A4Y2IP88_ARAVE</name>
<dbReference type="Proteomes" id="UP000499080">
    <property type="component" value="Unassembled WGS sequence"/>
</dbReference>
<dbReference type="EMBL" id="BGPR01002822">
    <property type="protein sequence ID" value="GBM79454.1"/>
    <property type="molecule type" value="Genomic_DNA"/>
</dbReference>
<dbReference type="FunFam" id="3.20.20.140:FF:000007">
    <property type="entry name" value="Imidazolonepropionase"/>
    <property type="match status" value="1"/>
</dbReference>
<evidence type="ECO:0000256" key="4">
    <source>
        <dbReference type="ARBA" id="ARBA00008002"/>
    </source>
</evidence>
<keyword evidence="7" id="KW-0479">Metal-binding</keyword>
<keyword evidence="14" id="KW-1185">Reference proteome</keyword>
<evidence type="ECO:0000256" key="3">
    <source>
        <dbReference type="ARBA" id="ARBA00004758"/>
    </source>
</evidence>
<reference evidence="13 14" key="1">
    <citation type="journal article" date="2019" name="Sci. Rep.">
        <title>Orb-weaving spider Araneus ventricosus genome elucidates the spidroin gene catalogue.</title>
        <authorList>
            <person name="Kono N."/>
            <person name="Nakamura H."/>
            <person name="Ohtoshi R."/>
            <person name="Moran D.A.P."/>
            <person name="Shinohara A."/>
            <person name="Yoshida Y."/>
            <person name="Fujiwara M."/>
            <person name="Mori M."/>
            <person name="Tomita M."/>
            <person name="Arakawa K."/>
        </authorList>
    </citation>
    <scope>NUCLEOTIDE SEQUENCE [LARGE SCALE GENOMIC DNA]</scope>
</reference>
<comment type="pathway">
    <text evidence="3">Amino-acid degradation; L-histidine degradation into L-glutamate; N-formimidoyl-L-glutamate from L-histidine: step 3/3.</text>
</comment>
<dbReference type="Gene3D" id="2.30.40.10">
    <property type="entry name" value="Urease, subunit C, domain 1"/>
    <property type="match status" value="1"/>
</dbReference>
<dbReference type="OrthoDB" id="194468at2759"/>
<evidence type="ECO:0000313" key="13">
    <source>
        <dbReference type="EMBL" id="GBM79454.1"/>
    </source>
</evidence>
<dbReference type="NCBIfam" id="TIGR01224">
    <property type="entry name" value="hutI"/>
    <property type="match status" value="1"/>
</dbReference>
<evidence type="ECO:0000256" key="8">
    <source>
        <dbReference type="ARBA" id="ARBA00022801"/>
    </source>
</evidence>
<evidence type="ECO:0000256" key="11">
    <source>
        <dbReference type="ARBA" id="ARBA00023004"/>
    </source>
</evidence>
<dbReference type="GO" id="GO:0046872">
    <property type="term" value="F:metal ion binding"/>
    <property type="evidence" value="ECO:0007669"/>
    <property type="project" value="UniProtKB-KW"/>
</dbReference>
<dbReference type="InterPro" id="IPR005920">
    <property type="entry name" value="HutI"/>
</dbReference>
<dbReference type="AlphaFoldDB" id="A0A4Y2IP88"/>
<keyword evidence="8" id="KW-0378">Hydrolase</keyword>
<comment type="similarity">
    <text evidence="4">Belongs to the metallo-dependent hydrolases superfamily. HutI family.</text>
</comment>
<dbReference type="InterPro" id="IPR006680">
    <property type="entry name" value="Amidohydro-rel"/>
</dbReference>
<dbReference type="InterPro" id="IPR011059">
    <property type="entry name" value="Metal-dep_hydrolase_composite"/>
</dbReference>
<dbReference type="GO" id="GO:0019557">
    <property type="term" value="P:L-histidine catabolic process to glutamate and formate"/>
    <property type="evidence" value="ECO:0007669"/>
    <property type="project" value="UniProtKB-UniPathway"/>
</dbReference>
<dbReference type="Pfam" id="PF01979">
    <property type="entry name" value="Amidohydro_1"/>
    <property type="match status" value="1"/>
</dbReference>
<dbReference type="Gene3D" id="3.20.20.140">
    <property type="entry name" value="Metal-dependent hydrolases"/>
    <property type="match status" value="1"/>
</dbReference>
<keyword evidence="10" id="KW-0862">Zinc</keyword>
<sequence length="441" mass="47825">MSTETGVRLLVHSAQQIVQVVRNGERLVVGKALSELAVLNKEEDSSGLSIVVSSDGLISDIGTDEEILEKYKSVEFPVKLNAAGKCILPGLVDAHTHPVWAGDRVKEFSMKLAGLSYMDIHKIGGGIYYTVEQTQRASKDTLLRLLLARLGEMLRSGTTLVEAKSGYGLETETEMKMLMVIEEAKKESPIEISSTFCGAHAVPKHMTSHQATEAVLNEQLPALAEFMAAGTFTVDNIDVFCEKGVFDLEQSRRILTAGKEMGLQINFHGDELNPMEAAKMGAELGAKAISHLEEISTHGMLAMAQSGTVAVVLPTTAYMLRLRPPPVKRMIEAGVPIALGTDFNPNAFCYSMPLVMHLACVLCGMSMEQALQASTINAAAALGKADTHGSLEKGKFADMLIINAPRWEHLIYQMGAHSSLIDKILKKGKVVYENTNTEILL</sequence>
<evidence type="ECO:0000256" key="1">
    <source>
        <dbReference type="ARBA" id="ARBA00000853"/>
    </source>
</evidence>
<dbReference type="UniPathway" id="UPA00379">
    <property type="reaction ID" value="UER00551"/>
</dbReference>
<dbReference type="EC" id="3.5.2.7" evidence="5"/>
<protein>
    <recommendedName>
        <fullName evidence="6">Probable imidazolonepropionase</fullName>
        <ecNumber evidence="5">3.5.2.7</ecNumber>
    </recommendedName>
</protein>
<evidence type="ECO:0000256" key="10">
    <source>
        <dbReference type="ARBA" id="ARBA00022833"/>
    </source>
</evidence>
<feature type="domain" description="Amidohydrolase-related" evidence="12">
    <location>
        <begin position="87"/>
        <end position="429"/>
    </location>
</feature>
<evidence type="ECO:0000313" key="14">
    <source>
        <dbReference type="Proteomes" id="UP000499080"/>
    </source>
</evidence>
<proteinExistence type="inferred from homology"/>
<organism evidence="13 14">
    <name type="scientific">Araneus ventricosus</name>
    <name type="common">Orbweaver spider</name>
    <name type="synonym">Epeira ventricosa</name>
    <dbReference type="NCBI Taxonomy" id="182803"/>
    <lineage>
        <taxon>Eukaryota</taxon>
        <taxon>Metazoa</taxon>
        <taxon>Ecdysozoa</taxon>
        <taxon>Arthropoda</taxon>
        <taxon>Chelicerata</taxon>
        <taxon>Arachnida</taxon>
        <taxon>Araneae</taxon>
        <taxon>Araneomorphae</taxon>
        <taxon>Entelegynae</taxon>
        <taxon>Araneoidea</taxon>
        <taxon>Araneidae</taxon>
        <taxon>Araneus</taxon>
    </lineage>
</organism>
<dbReference type="PANTHER" id="PTHR42752:SF1">
    <property type="entry name" value="IMIDAZOLONEPROPIONASE-RELATED"/>
    <property type="match status" value="1"/>
</dbReference>
<keyword evidence="9" id="KW-0369">Histidine metabolism</keyword>
<dbReference type="CDD" id="cd01296">
    <property type="entry name" value="Imidazolone-5PH"/>
    <property type="match status" value="1"/>
</dbReference>
<dbReference type="SUPFAM" id="SSF51556">
    <property type="entry name" value="Metallo-dependent hydrolases"/>
    <property type="match status" value="1"/>
</dbReference>
<dbReference type="GO" id="GO:0019556">
    <property type="term" value="P:L-histidine catabolic process to glutamate and formamide"/>
    <property type="evidence" value="ECO:0007669"/>
    <property type="project" value="UniProtKB-UniPathway"/>
</dbReference>
<evidence type="ECO:0000256" key="6">
    <source>
        <dbReference type="ARBA" id="ARBA00013406"/>
    </source>
</evidence>
<dbReference type="GO" id="GO:0005737">
    <property type="term" value="C:cytoplasm"/>
    <property type="evidence" value="ECO:0007669"/>
    <property type="project" value="InterPro"/>
</dbReference>
<dbReference type="SUPFAM" id="SSF51338">
    <property type="entry name" value="Composite domain of metallo-dependent hydrolases"/>
    <property type="match status" value="1"/>
</dbReference>
<evidence type="ECO:0000256" key="5">
    <source>
        <dbReference type="ARBA" id="ARBA00012864"/>
    </source>
</evidence>
<comment type="caution">
    <text evidence="13">The sequence shown here is derived from an EMBL/GenBank/DDBJ whole genome shotgun (WGS) entry which is preliminary data.</text>
</comment>
<accession>A0A4Y2IP88</accession>
<dbReference type="GO" id="GO:0050480">
    <property type="term" value="F:imidazolonepropionase activity"/>
    <property type="evidence" value="ECO:0007669"/>
    <property type="project" value="UniProtKB-EC"/>
</dbReference>
<evidence type="ECO:0000256" key="9">
    <source>
        <dbReference type="ARBA" id="ARBA00022808"/>
    </source>
</evidence>